<evidence type="ECO:0000256" key="1">
    <source>
        <dbReference type="ARBA" id="ARBA00004123"/>
    </source>
</evidence>
<evidence type="ECO:0000313" key="4">
    <source>
        <dbReference type="EMBL" id="OMH84615.1"/>
    </source>
</evidence>
<dbReference type="GO" id="GO:0000470">
    <property type="term" value="P:maturation of LSU-rRNA"/>
    <property type="evidence" value="ECO:0007669"/>
    <property type="project" value="TreeGrafter"/>
</dbReference>
<dbReference type="PANTHER" id="PTHR23405">
    <property type="entry name" value="MAINTENANCE OF KILLER 16 MAK16 PROTEIN-RELATED"/>
    <property type="match status" value="1"/>
</dbReference>
<sequence length="183" mass="21121">MRKLRLQGTPTLVPIKKKLERREKSREVRAEAVARLDKAIEKQLLERLKNKAYGDMPLNVNEEVWKEILANEQLEAVEENSEDEYEIENEEGLAREFEDENEDEGGLDREFVSDISDDEDDEYNDFGDIEEFAGLISGNNGDTLLPNKRPSSSGVNSSSTKRRSKKRPKVEIEYEHEFSKDVN</sequence>
<feature type="compositionally biased region" description="Acidic residues" evidence="3">
    <location>
        <begin position="77"/>
        <end position="105"/>
    </location>
</feature>
<accession>A0A1R1PUG6</accession>
<dbReference type="OrthoDB" id="10251342at2759"/>
<dbReference type="GO" id="GO:0000460">
    <property type="term" value="P:maturation of 5.8S rRNA"/>
    <property type="evidence" value="ECO:0007669"/>
    <property type="project" value="TreeGrafter"/>
</dbReference>
<dbReference type="AlphaFoldDB" id="A0A1R1PUG6"/>
<protein>
    <submittedName>
        <fullName evidence="4">Protein mak16</fullName>
    </submittedName>
</protein>
<dbReference type="InterPro" id="IPR006958">
    <property type="entry name" value="Mak16"/>
</dbReference>
<reference evidence="5" key="1">
    <citation type="submission" date="2017-01" db="EMBL/GenBank/DDBJ databases">
        <authorList>
            <person name="Wang Y."/>
            <person name="White M."/>
            <person name="Kvist S."/>
            <person name="Moncalvo J.-M."/>
        </authorList>
    </citation>
    <scope>NUCLEOTIDE SEQUENCE [LARGE SCALE GENOMIC DNA]</scope>
    <source>
        <strain evidence="5">COL-18-3</strain>
    </source>
</reference>
<name>A0A1R1PUG6_ZANCU</name>
<dbReference type="PANTHER" id="PTHR23405:SF4">
    <property type="entry name" value="PROTEIN MAK16 HOMOLOG"/>
    <property type="match status" value="1"/>
</dbReference>
<feature type="compositionally biased region" description="Basic and acidic residues" evidence="3">
    <location>
        <begin position="169"/>
        <end position="183"/>
    </location>
</feature>
<feature type="compositionally biased region" description="Acidic residues" evidence="3">
    <location>
        <begin position="115"/>
        <end position="131"/>
    </location>
</feature>
<gene>
    <name evidence="4" type="ORF">AX774_g1864</name>
</gene>
<feature type="region of interest" description="Disordered" evidence="3">
    <location>
        <begin position="77"/>
        <end position="183"/>
    </location>
</feature>
<comment type="caution">
    <text evidence="4">The sequence shown here is derived from an EMBL/GenBank/DDBJ whole genome shotgun (WGS) entry which is preliminary data.</text>
</comment>
<proteinExistence type="predicted"/>
<keyword evidence="5" id="KW-1185">Reference proteome</keyword>
<keyword evidence="2" id="KW-0539">Nucleus</keyword>
<dbReference type="GO" id="GO:0005730">
    <property type="term" value="C:nucleolus"/>
    <property type="evidence" value="ECO:0007669"/>
    <property type="project" value="TreeGrafter"/>
</dbReference>
<comment type="subcellular location">
    <subcellularLocation>
        <location evidence="1">Nucleus</location>
    </subcellularLocation>
</comment>
<dbReference type="EMBL" id="LSSK01000172">
    <property type="protein sequence ID" value="OMH84615.1"/>
    <property type="molecule type" value="Genomic_DNA"/>
</dbReference>
<dbReference type="Pfam" id="PF04874">
    <property type="entry name" value="Mak16"/>
    <property type="match status" value="1"/>
</dbReference>
<evidence type="ECO:0000256" key="2">
    <source>
        <dbReference type="ARBA" id="ARBA00023242"/>
    </source>
</evidence>
<evidence type="ECO:0000313" key="5">
    <source>
        <dbReference type="Proteomes" id="UP000188320"/>
    </source>
</evidence>
<dbReference type="Proteomes" id="UP000188320">
    <property type="component" value="Unassembled WGS sequence"/>
</dbReference>
<evidence type="ECO:0000256" key="3">
    <source>
        <dbReference type="SAM" id="MobiDB-lite"/>
    </source>
</evidence>
<dbReference type="GO" id="GO:0030687">
    <property type="term" value="C:preribosome, large subunit precursor"/>
    <property type="evidence" value="ECO:0007669"/>
    <property type="project" value="TreeGrafter"/>
</dbReference>
<organism evidence="4 5">
    <name type="scientific">Zancudomyces culisetae</name>
    <name type="common">Gut fungus</name>
    <name type="synonym">Smittium culisetae</name>
    <dbReference type="NCBI Taxonomy" id="1213189"/>
    <lineage>
        <taxon>Eukaryota</taxon>
        <taxon>Fungi</taxon>
        <taxon>Fungi incertae sedis</taxon>
        <taxon>Zoopagomycota</taxon>
        <taxon>Kickxellomycotina</taxon>
        <taxon>Harpellomycetes</taxon>
        <taxon>Harpellales</taxon>
        <taxon>Legeriomycetaceae</taxon>
        <taxon>Zancudomyces</taxon>
    </lineage>
</organism>